<sequence length="73" mass="7576">MPGSVASDESGDDVFIVDIDQIQAHGISAVDITKLKTNGYYTVAVSAFSGSGVNSALTSAVCPLRHTTQFAQD</sequence>
<evidence type="ECO:0000313" key="2">
    <source>
        <dbReference type="Proteomes" id="UP001363622"/>
    </source>
</evidence>
<protein>
    <submittedName>
        <fullName evidence="1">Uncharacterized protein</fullName>
    </submittedName>
</protein>
<keyword evidence="2" id="KW-1185">Reference proteome</keyword>
<evidence type="ECO:0000313" key="1">
    <source>
        <dbReference type="EMBL" id="KAK7520490.1"/>
    </source>
</evidence>
<reference evidence="1 2" key="1">
    <citation type="submission" date="2024-04" db="EMBL/GenBank/DDBJ databases">
        <title>Phyllosticta paracitricarpa is synonymous to the EU quarantine fungus P. citricarpa based on phylogenomic analyses.</title>
        <authorList>
            <consortium name="Lawrence Berkeley National Laboratory"/>
            <person name="Van Ingen-Buijs V.A."/>
            <person name="Van Westerhoven A.C."/>
            <person name="Haridas S."/>
            <person name="Skiadas P."/>
            <person name="Martin F."/>
            <person name="Groenewald J.Z."/>
            <person name="Crous P.W."/>
            <person name="Seidl M.F."/>
        </authorList>
    </citation>
    <scope>NUCLEOTIDE SEQUENCE [LARGE SCALE GENOMIC DNA]</scope>
    <source>
        <strain evidence="1 2">CBS 123371</strain>
    </source>
</reference>
<dbReference type="EMBL" id="JBBPHU010000003">
    <property type="protein sequence ID" value="KAK7520490.1"/>
    <property type="molecule type" value="Genomic_DNA"/>
</dbReference>
<comment type="caution">
    <text evidence="1">The sequence shown here is derived from an EMBL/GenBank/DDBJ whole genome shotgun (WGS) entry which is preliminary data.</text>
</comment>
<gene>
    <name evidence="1" type="ORF">IWZ03DRAFT_139617</name>
</gene>
<dbReference type="Proteomes" id="UP001363622">
    <property type="component" value="Unassembled WGS sequence"/>
</dbReference>
<proteinExistence type="predicted"/>
<organism evidence="1 2">
    <name type="scientific">Phyllosticta citriasiana</name>
    <dbReference type="NCBI Taxonomy" id="595635"/>
    <lineage>
        <taxon>Eukaryota</taxon>
        <taxon>Fungi</taxon>
        <taxon>Dikarya</taxon>
        <taxon>Ascomycota</taxon>
        <taxon>Pezizomycotina</taxon>
        <taxon>Dothideomycetes</taxon>
        <taxon>Dothideomycetes incertae sedis</taxon>
        <taxon>Botryosphaeriales</taxon>
        <taxon>Phyllostictaceae</taxon>
        <taxon>Phyllosticta</taxon>
    </lineage>
</organism>
<name>A0ABR1KU05_9PEZI</name>
<accession>A0ABR1KU05</accession>
<dbReference type="Gene3D" id="1.10.150.20">
    <property type="entry name" value="5' to 3' exonuclease, C-terminal subdomain"/>
    <property type="match status" value="1"/>
</dbReference>